<reference evidence="4 5" key="1">
    <citation type="journal article" date="2015" name="Genome Announc.">
        <title>Genome Sequence of 'Candidatus Thioglobus singularis' Strain PS1, a Mixotroph from the SUP05 Clade of Marine Gammaproteobacteria.</title>
        <authorList>
            <person name="Marshall K.T."/>
            <person name="Morris R.M."/>
        </authorList>
    </citation>
    <scope>NUCLEOTIDE SEQUENCE [LARGE SCALE GENOMIC DNA]</scope>
    <source>
        <strain evidence="4 5">PS1</strain>
    </source>
</reference>
<evidence type="ECO:0000313" key="5">
    <source>
        <dbReference type="Proteomes" id="UP000068905"/>
    </source>
</evidence>
<dbReference type="Proteomes" id="UP000068905">
    <property type="component" value="Chromosome"/>
</dbReference>
<feature type="domain" description="Ketoreductase" evidence="3">
    <location>
        <begin position="16"/>
        <end position="182"/>
    </location>
</feature>
<dbReference type="PROSITE" id="PS51257">
    <property type="entry name" value="PROKAR_LIPOPROTEIN"/>
    <property type="match status" value="1"/>
</dbReference>
<dbReference type="Gene3D" id="3.40.50.720">
    <property type="entry name" value="NAD(P)-binding Rossmann-like Domain"/>
    <property type="match status" value="1"/>
</dbReference>
<dbReference type="AlphaFoldDB" id="A0A0M4LF96"/>
<dbReference type="PATRIC" id="fig|1125411.7.peg.79"/>
<gene>
    <name evidence="4" type="ORF">W908_00400</name>
</gene>
<dbReference type="PRINTS" id="PR00081">
    <property type="entry name" value="GDHRDH"/>
</dbReference>
<dbReference type="PANTHER" id="PTHR42760:SF115">
    <property type="entry name" value="3-OXOACYL-[ACYL-CARRIER-PROTEIN] REDUCTASE FABG"/>
    <property type="match status" value="1"/>
</dbReference>
<comment type="similarity">
    <text evidence="1">Belongs to the short-chain dehydrogenases/reductases (SDR) family.</text>
</comment>
<dbReference type="STRING" id="1125411.W908_00400"/>
<dbReference type="SMART" id="SM00822">
    <property type="entry name" value="PKS_KR"/>
    <property type="match status" value="1"/>
</dbReference>
<dbReference type="FunFam" id="3.40.50.720:FF:000084">
    <property type="entry name" value="Short-chain dehydrogenase reductase"/>
    <property type="match status" value="1"/>
</dbReference>
<sequence>MILKLPTTPSFRLDNKTALIAGASSGIGLACAVALADAGAEVVLASRNIEALQKASDAIQLKGNSVEAVQLDIADTDAIELFFKNQKPFDILVNSAGMGRHSPSLETSTEDFDEVMDVNLRGAYFLTQAVARGLIKAKKPGSLINISSQMGHVGGVDRAVYSASKHAVEGFTKAMAIEWGGHQIRVNTICPTFIRTALTQSTFDNPERKKWIEEKIKLGRAGEVEDIMGAVVFLASEASGMITGSALMIDGGWTAD</sequence>
<dbReference type="RefSeq" id="WP_053819491.1">
    <property type="nucleotide sequence ID" value="NZ_CP006911.1"/>
</dbReference>
<dbReference type="PROSITE" id="PS00061">
    <property type="entry name" value="ADH_SHORT"/>
    <property type="match status" value="1"/>
</dbReference>
<dbReference type="GO" id="GO:0016616">
    <property type="term" value="F:oxidoreductase activity, acting on the CH-OH group of donors, NAD or NADP as acceptor"/>
    <property type="evidence" value="ECO:0007669"/>
    <property type="project" value="UniProtKB-ARBA"/>
</dbReference>
<dbReference type="InterPro" id="IPR020904">
    <property type="entry name" value="Sc_DH/Rdtase_CS"/>
</dbReference>
<evidence type="ECO:0000313" key="4">
    <source>
        <dbReference type="EMBL" id="ALE01202.1"/>
    </source>
</evidence>
<organism evidence="4 5">
    <name type="scientific">Candidatus Pseudothioglobus singularis PS1</name>
    <dbReference type="NCBI Taxonomy" id="1125411"/>
    <lineage>
        <taxon>Bacteria</taxon>
        <taxon>Pseudomonadati</taxon>
        <taxon>Pseudomonadota</taxon>
        <taxon>Gammaproteobacteria</taxon>
        <taxon>Candidatus Pseudothioglobaceae</taxon>
        <taxon>Candidatus Pseudothioglobus</taxon>
    </lineage>
</organism>
<keyword evidence="5" id="KW-1185">Reference proteome</keyword>
<dbReference type="KEGG" id="tsn:W908_00400"/>
<dbReference type="OrthoDB" id="9814396at2"/>
<protein>
    <submittedName>
        <fullName evidence="4">3-oxoacyl-ACP reductase</fullName>
    </submittedName>
</protein>
<evidence type="ECO:0000256" key="1">
    <source>
        <dbReference type="ARBA" id="ARBA00006484"/>
    </source>
</evidence>
<dbReference type="PRINTS" id="PR00080">
    <property type="entry name" value="SDRFAMILY"/>
</dbReference>
<keyword evidence="2" id="KW-0560">Oxidoreductase</keyword>
<dbReference type="InterPro" id="IPR002347">
    <property type="entry name" value="SDR_fam"/>
</dbReference>
<dbReference type="SUPFAM" id="SSF51735">
    <property type="entry name" value="NAD(P)-binding Rossmann-fold domains"/>
    <property type="match status" value="1"/>
</dbReference>
<evidence type="ECO:0000256" key="2">
    <source>
        <dbReference type="ARBA" id="ARBA00023002"/>
    </source>
</evidence>
<dbReference type="PANTHER" id="PTHR42760">
    <property type="entry name" value="SHORT-CHAIN DEHYDROGENASES/REDUCTASES FAMILY MEMBER"/>
    <property type="match status" value="1"/>
</dbReference>
<evidence type="ECO:0000259" key="3">
    <source>
        <dbReference type="SMART" id="SM00822"/>
    </source>
</evidence>
<proteinExistence type="inferred from homology"/>
<dbReference type="InterPro" id="IPR057326">
    <property type="entry name" value="KR_dom"/>
</dbReference>
<dbReference type="Pfam" id="PF13561">
    <property type="entry name" value="adh_short_C2"/>
    <property type="match status" value="1"/>
</dbReference>
<dbReference type="EMBL" id="CP006911">
    <property type="protein sequence ID" value="ALE01202.1"/>
    <property type="molecule type" value="Genomic_DNA"/>
</dbReference>
<dbReference type="InterPro" id="IPR036291">
    <property type="entry name" value="NAD(P)-bd_dom_sf"/>
</dbReference>
<accession>A0A0M4LF96</accession>
<name>A0A0M4LF96_9GAMM</name>